<keyword evidence="2" id="KW-0012">Acyltransferase</keyword>
<dbReference type="Pfam" id="PF00583">
    <property type="entry name" value="Acetyltransf_1"/>
    <property type="match status" value="1"/>
</dbReference>
<organism evidence="4 5">
    <name type="scientific">Egibacter rhizosphaerae</name>
    <dbReference type="NCBI Taxonomy" id="1670831"/>
    <lineage>
        <taxon>Bacteria</taxon>
        <taxon>Bacillati</taxon>
        <taxon>Actinomycetota</taxon>
        <taxon>Nitriliruptoria</taxon>
        <taxon>Egibacterales</taxon>
        <taxon>Egibacteraceae</taxon>
        <taxon>Egibacter</taxon>
    </lineage>
</organism>
<dbReference type="RefSeq" id="WP_131155490.1">
    <property type="nucleotide sequence ID" value="NZ_CP036402.1"/>
</dbReference>
<evidence type="ECO:0000259" key="3">
    <source>
        <dbReference type="PROSITE" id="PS51186"/>
    </source>
</evidence>
<dbReference type="OrthoDB" id="9789603at2"/>
<dbReference type="InterPro" id="IPR000182">
    <property type="entry name" value="GNAT_dom"/>
</dbReference>
<dbReference type="EMBL" id="CP036402">
    <property type="protein sequence ID" value="QBI20494.1"/>
    <property type="molecule type" value="Genomic_DNA"/>
</dbReference>
<dbReference type="InterPro" id="IPR016181">
    <property type="entry name" value="Acyl_CoA_acyltransferase"/>
</dbReference>
<evidence type="ECO:0000313" key="4">
    <source>
        <dbReference type="EMBL" id="QBI20494.1"/>
    </source>
</evidence>
<evidence type="ECO:0000256" key="1">
    <source>
        <dbReference type="ARBA" id="ARBA00022679"/>
    </source>
</evidence>
<sequence length="169" mass="18774">MDIRDARRGDVPAIVSLLADDELGRQREDPNDPLPEAYWDAYAAIEADPHNRLVVVEEAGEVVGTLQLTFIPHLAFRGGWRAQVEAVRTASGRRGEGVGRRLLEWAIDEARAQGCHLIQLTTNAARDDAHRFYESLGFEASHAGMKRYLEGDVLGRRRADEVDDDAPDA</sequence>
<keyword evidence="5" id="KW-1185">Reference proteome</keyword>
<dbReference type="AlphaFoldDB" id="A0A411YGX9"/>
<dbReference type="Proteomes" id="UP000291469">
    <property type="component" value="Chromosome"/>
</dbReference>
<gene>
    <name evidence="4" type="ORF">ER308_13595</name>
</gene>
<dbReference type="KEGG" id="erz:ER308_13595"/>
<evidence type="ECO:0000256" key="2">
    <source>
        <dbReference type="ARBA" id="ARBA00023315"/>
    </source>
</evidence>
<dbReference type="InterPro" id="IPR050832">
    <property type="entry name" value="Bact_Acetyltransf"/>
</dbReference>
<dbReference type="Gene3D" id="3.40.630.30">
    <property type="match status" value="1"/>
</dbReference>
<dbReference type="GO" id="GO:0016747">
    <property type="term" value="F:acyltransferase activity, transferring groups other than amino-acyl groups"/>
    <property type="evidence" value="ECO:0007669"/>
    <property type="project" value="InterPro"/>
</dbReference>
<reference evidence="4 5" key="1">
    <citation type="submission" date="2019-01" db="EMBL/GenBank/DDBJ databases">
        <title>Egibacter rhizosphaerae EGI 80759T.</title>
        <authorList>
            <person name="Chen D.-D."/>
            <person name="Tian Y."/>
            <person name="Jiao J.-Y."/>
            <person name="Zhang X.-T."/>
            <person name="Zhang Y.-G."/>
            <person name="Zhang Y."/>
            <person name="Xiao M."/>
            <person name="Shu W.-S."/>
            <person name="Li W.-J."/>
        </authorList>
    </citation>
    <scope>NUCLEOTIDE SEQUENCE [LARGE SCALE GENOMIC DNA]</scope>
    <source>
        <strain evidence="4 5">EGI 80759</strain>
    </source>
</reference>
<keyword evidence="1 4" id="KW-0808">Transferase</keyword>
<protein>
    <submittedName>
        <fullName evidence="4">GNAT family N-acetyltransferase</fullName>
    </submittedName>
</protein>
<feature type="domain" description="N-acetyltransferase" evidence="3">
    <location>
        <begin position="1"/>
        <end position="160"/>
    </location>
</feature>
<dbReference type="PANTHER" id="PTHR43877">
    <property type="entry name" value="AMINOALKYLPHOSPHONATE N-ACETYLTRANSFERASE-RELATED-RELATED"/>
    <property type="match status" value="1"/>
</dbReference>
<dbReference type="PANTHER" id="PTHR43877:SF2">
    <property type="entry name" value="AMINOALKYLPHOSPHONATE N-ACETYLTRANSFERASE-RELATED"/>
    <property type="match status" value="1"/>
</dbReference>
<dbReference type="PROSITE" id="PS51186">
    <property type="entry name" value="GNAT"/>
    <property type="match status" value="1"/>
</dbReference>
<dbReference type="SUPFAM" id="SSF55729">
    <property type="entry name" value="Acyl-CoA N-acyltransferases (Nat)"/>
    <property type="match status" value="1"/>
</dbReference>
<name>A0A411YGX9_9ACTN</name>
<evidence type="ECO:0000313" key="5">
    <source>
        <dbReference type="Proteomes" id="UP000291469"/>
    </source>
</evidence>
<proteinExistence type="predicted"/>
<accession>A0A411YGX9</accession>